<comment type="caution">
    <text evidence="1">The sequence shown here is derived from an EMBL/GenBank/DDBJ whole genome shotgun (WGS) entry which is preliminary data.</text>
</comment>
<dbReference type="EMBL" id="LAZR01018776">
    <property type="protein sequence ID" value="KKL95060.1"/>
    <property type="molecule type" value="Genomic_DNA"/>
</dbReference>
<dbReference type="AlphaFoldDB" id="A0A0F9IMN2"/>
<organism evidence="1">
    <name type="scientific">marine sediment metagenome</name>
    <dbReference type="NCBI Taxonomy" id="412755"/>
    <lineage>
        <taxon>unclassified sequences</taxon>
        <taxon>metagenomes</taxon>
        <taxon>ecological metagenomes</taxon>
    </lineage>
</organism>
<sequence length="687" mass="77693">VSKSDKGIEFVPEAIDVTPAMLGEKEIAMRERATEVGSAIATGASPIGDPATIGEVMEITVSDFVEGDYDEEFVVLMEGDHGIILIENEAFINKDGDEYVFANPNNIWRTEDRISTAQLTYLLDQFDTNIYNAVTGVFGNLTARGDEGQKVWILIHNIRDESYYEDYQYYVAGYFSSAENAMNNKNMFHIDSYDWAHRCGTPANPWFVDDASARPNLYEGTFAHEFEHMVHFDVDPDEPSWVDEGLADLAGYLSGYGHSDGHLMYYMAYHPMTSLTFWGGELEDYGISYLFQLYLFEHFGGIPFVSALVNESANGIEGVENTLAAFGYTESFDEIFDRFTIANYLDDPNIGDGEYSYEHLAIGSGDTRGWTIDYAVEYWNNPPNGADIGLKPKNSNWFYGIEPQPYTAQYFHIRNRMPATIVFDGDDISGTAAHSGEFEWYSGANAWAWQNFGQTFTLPSASAITLDFYTFFDIEGDWDYGYVELHVGDEWYTLADSNGNTVSTVPHRQDNPNVPDGREPMDYLAAGRWNAFTGFSGGYIPISMDLTEFAGQEVEILFTLWQDGAFTLQNMYVDDISITTDIGVFLPTDDVEDGPMGWSSTGWYITDGLNDNNFGLTLLEKVNYWGESIGEIINMDIDPITERGTMFLEPIWVKDGFMRVAIITNHADHILTSHYDFRLYGWYQWFR</sequence>
<protein>
    <submittedName>
        <fullName evidence="1">Uncharacterized protein</fullName>
    </submittedName>
</protein>
<name>A0A0F9IMN2_9ZZZZ</name>
<reference evidence="1" key="1">
    <citation type="journal article" date="2015" name="Nature">
        <title>Complex archaea that bridge the gap between prokaryotes and eukaryotes.</title>
        <authorList>
            <person name="Spang A."/>
            <person name="Saw J.H."/>
            <person name="Jorgensen S.L."/>
            <person name="Zaremba-Niedzwiedzka K."/>
            <person name="Martijn J."/>
            <person name="Lind A.E."/>
            <person name="van Eijk R."/>
            <person name="Schleper C."/>
            <person name="Guy L."/>
            <person name="Ettema T.J."/>
        </authorList>
    </citation>
    <scope>NUCLEOTIDE SEQUENCE</scope>
</reference>
<proteinExistence type="predicted"/>
<feature type="non-terminal residue" evidence="1">
    <location>
        <position position="1"/>
    </location>
</feature>
<accession>A0A0F9IMN2</accession>
<dbReference type="Pfam" id="PF20773">
    <property type="entry name" value="InhA-like_MAM"/>
    <property type="match status" value="1"/>
</dbReference>
<evidence type="ECO:0000313" key="1">
    <source>
        <dbReference type="EMBL" id="KKL95060.1"/>
    </source>
</evidence>
<gene>
    <name evidence="1" type="ORF">LCGC14_1858410</name>
</gene>